<dbReference type="Gene3D" id="1.20.1290.10">
    <property type="entry name" value="AhpD-like"/>
    <property type="match status" value="1"/>
</dbReference>
<dbReference type="Proteomes" id="UP001396898">
    <property type="component" value="Unassembled WGS sequence"/>
</dbReference>
<proteinExistence type="predicted"/>
<keyword evidence="3" id="KW-1185">Reference proteome</keyword>
<sequence length="188" mass="20777">MPRFPFDESPDPATKDVMVEALSKMHRGGPPFQFVEEDGKSLVGCYAPLSYSPIITRQFFALAKACYDPEAVKPRTRELAILGLASILNVPYIVYCHRSCAHEVGITEEQYNEGLAGKVPSGLAEEEAMAYRLGRDLTTLQARLDDDTWAEATSKLAKSELVGVAHIVGAYRWVAVLAQLNGDDQRWT</sequence>
<feature type="domain" description="Carboxymuconolactone decarboxylase-like" evidence="1">
    <location>
        <begin position="56"/>
        <end position="128"/>
    </location>
</feature>
<dbReference type="PANTHER" id="PTHR34846:SF11">
    <property type="entry name" value="4-CARBOXYMUCONOLACTONE DECARBOXYLASE FAMILY PROTEIN (AFU_ORTHOLOGUE AFUA_6G11590)"/>
    <property type="match status" value="1"/>
</dbReference>
<accession>A0ABR1RUD7</accession>
<gene>
    <name evidence="2" type="ORF">PG991_007775</name>
</gene>
<dbReference type="Pfam" id="PF02627">
    <property type="entry name" value="CMD"/>
    <property type="match status" value="1"/>
</dbReference>
<dbReference type="InterPro" id="IPR029032">
    <property type="entry name" value="AhpD-like"/>
</dbReference>
<dbReference type="EMBL" id="JAQQWI010000010">
    <property type="protein sequence ID" value="KAK8018585.1"/>
    <property type="molecule type" value="Genomic_DNA"/>
</dbReference>
<comment type="caution">
    <text evidence="2">The sequence shown here is derived from an EMBL/GenBank/DDBJ whole genome shotgun (WGS) entry which is preliminary data.</text>
</comment>
<protein>
    <recommendedName>
        <fullName evidence="1">Carboxymuconolactone decarboxylase-like domain-containing protein</fullName>
    </recommendedName>
</protein>
<dbReference type="SUPFAM" id="SSF69118">
    <property type="entry name" value="AhpD-like"/>
    <property type="match status" value="1"/>
</dbReference>
<evidence type="ECO:0000313" key="2">
    <source>
        <dbReference type="EMBL" id="KAK8018585.1"/>
    </source>
</evidence>
<reference evidence="2 3" key="1">
    <citation type="submission" date="2023-01" db="EMBL/GenBank/DDBJ databases">
        <title>Analysis of 21 Apiospora genomes using comparative genomics revels a genus with tremendous synthesis potential of carbohydrate active enzymes and secondary metabolites.</title>
        <authorList>
            <person name="Sorensen T."/>
        </authorList>
    </citation>
    <scope>NUCLEOTIDE SEQUENCE [LARGE SCALE GENOMIC DNA]</scope>
    <source>
        <strain evidence="2 3">CBS 20057</strain>
    </source>
</reference>
<evidence type="ECO:0000313" key="3">
    <source>
        <dbReference type="Proteomes" id="UP001396898"/>
    </source>
</evidence>
<dbReference type="PANTHER" id="PTHR34846">
    <property type="entry name" value="4-CARBOXYMUCONOLACTONE DECARBOXYLASE FAMILY PROTEIN (AFU_ORTHOLOGUE AFUA_6G11590)"/>
    <property type="match status" value="1"/>
</dbReference>
<organism evidence="2 3">
    <name type="scientific">Apiospora marii</name>
    <dbReference type="NCBI Taxonomy" id="335849"/>
    <lineage>
        <taxon>Eukaryota</taxon>
        <taxon>Fungi</taxon>
        <taxon>Dikarya</taxon>
        <taxon>Ascomycota</taxon>
        <taxon>Pezizomycotina</taxon>
        <taxon>Sordariomycetes</taxon>
        <taxon>Xylariomycetidae</taxon>
        <taxon>Amphisphaeriales</taxon>
        <taxon>Apiosporaceae</taxon>
        <taxon>Apiospora</taxon>
    </lineage>
</organism>
<name>A0ABR1RUD7_9PEZI</name>
<dbReference type="InterPro" id="IPR003779">
    <property type="entry name" value="CMD-like"/>
</dbReference>
<evidence type="ECO:0000259" key="1">
    <source>
        <dbReference type="Pfam" id="PF02627"/>
    </source>
</evidence>